<gene>
    <name evidence="2" type="ORF">EAH86_15865</name>
</gene>
<feature type="compositionally biased region" description="Low complexity" evidence="1">
    <location>
        <begin position="101"/>
        <end position="112"/>
    </location>
</feature>
<feature type="region of interest" description="Disordered" evidence="1">
    <location>
        <begin position="101"/>
        <end position="128"/>
    </location>
</feature>
<sequence>MTDTNKTTAADETLARITELARQALQSQASLAKQSLELGRATLSGDVDRSSSSRAYLDAVSREGARYWREAGALGLDYASELMALGTRSAARIISDATTAGAGTRTRQATAQSRNGTAPPAPAAEEDDGIRRSRVLLRAAVGQTAQASVTVVNRHPRARRVELEPSELRDATGTVVAVTLTVDPDRVTIPAGGEYQVRIEADLDEAVVQPGQQYVGSVAVSGGDEATLEVTVEVAD</sequence>
<dbReference type="EMBL" id="RCZM01000005">
    <property type="protein sequence ID" value="TPG15006.1"/>
    <property type="molecule type" value="Genomic_DNA"/>
</dbReference>
<evidence type="ECO:0000313" key="2">
    <source>
        <dbReference type="EMBL" id="TPG15006.1"/>
    </source>
</evidence>
<organism evidence="2 3">
    <name type="scientific">Pedococcus bigeumensis</name>
    <dbReference type="NCBI Taxonomy" id="433644"/>
    <lineage>
        <taxon>Bacteria</taxon>
        <taxon>Bacillati</taxon>
        <taxon>Actinomycetota</taxon>
        <taxon>Actinomycetes</taxon>
        <taxon>Micrococcales</taxon>
        <taxon>Intrasporangiaceae</taxon>
        <taxon>Pedococcus</taxon>
    </lineage>
</organism>
<dbReference type="Proteomes" id="UP000317722">
    <property type="component" value="Unassembled WGS sequence"/>
</dbReference>
<evidence type="ECO:0000256" key="1">
    <source>
        <dbReference type="SAM" id="MobiDB-lite"/>
    </source>
</evidence>
<keyword evidence="3" id="KW-1185">Reference proteome</keyword>
<proteinExistence type="predicted"/>
<comment type="caution">
    <text evidence="2">The sequence shown here is derived from an EMBL/GenBank/DDBJ whole genome shotgun (WGS) entry which is preliminary data.</text>
</comment>
<dbReference type="AlphaFoldDB" id="A0A502CT72"/>
<accession>A0A502CT72</accession>
<dbReference type="OrthoDB" id="4862389at2"/>
<evidence type="ECO:0000313" key="3">
    <source>
        <dbReference type="Proteomes" id="UP000317722"/>
    </source>
</evidence>
<reference evidence="2 3" key="1">
    <citation type="journal article" date="2019" name="Environ. Microbiol.">
        <title>Species interactions and distinct microbial communities in high Arctic permafrost affected cryosols are associated with the CH4 and CO2 gas fluxes.</title>
        <authorList>
            <person name="Altshuler I."/>
            <person name="Hamel J."/>
            <person name="Turney S."/>
            <person name="Magnuson E."/>
            <person name="Levesque R."/>
            <person name="Greer C."/>
            <person name="Whyte L.G."/>
        </authorList>
    </citation>
    <scope>NUCLEOTIDE SEQUENCE [LARGE SCALE GENOMIC DNA]</scope>
    <source>
        <strain evidence="2 3">S9.3A</strain>
    </source>
</reference>
<name>A0A502CT72_9MICO</name>
<protein>
    <submittedName>
        <fullName evidence="2">Uncharacterized protein</fullName>
    </submittedName>
</protein>
<dbReference type="RefSeq" id="WP_140742445.1">
    <property type="nucleotide sequence ID" value="NZ_RCZM01000005.1"/>
</dbReference>